<evidence type="ECO:0000313" key="2">
    <source>
        <dbReference type="EMBL" id="AXX58822.1"/>
    </source>
</evidence>
<dbReference type="EMBL" id="CP019290">
    <property type="protein sequence ID" value="AXX58822.1"/>
    <property type="molecule type" value="Genomic_DNA"/>
</dbReference>
<proteinExistence type="predicted"/>
<dbReference type="RefSeq" id="WP_118893289.1">
    <property type="nucleotide sequence ID" value="NZ_CP019290.1"/>
</dbReference>
<reference evidence="2 3" key="1">
    <citation type="submission" date="2017-01" db="EMBL/GenBank/DDBJ databases">
        <title>Complete Genome Sequence of Vibrio vulnificus FORC_053.</title>
        <authorList>
            <consortium name="Food-borne Pathogen Omics Research Center"/>
            <person name="Chung H.Y."/>
            <person name="Na E.J."/>
            <person name="Song J.S."/>
            <person name="Kim H."/>
            <person name="Lee J.-H."/>
            <person name="Ryu S."/>
            <person name="Choi S.H."/>
        </authorList>
    </citation>
    <scope>NUCLEOTIDE SEQUENCE [LARGE SCALE GENOMIC DNA]</scope>
    <source>
        <strain evidence="2 3">FORC_053</strain>
    </source>
</reference>
<evidence type="ECO:0000256" key="1">
    <source>
        <dbReference type="SAM" id="MobiDB-lite"/>
    </source>
</evidence>
<dbReference type="Proteomes" id="UP000263418">
    <property type="component" value="Chromosome 1"/>
</dbReference>
<gene>
    <name evidence="2" type="ORF">FORC53_0483</name>
</gene>
<evidence type="ECO:0000313" key="3">
    <source>
        <dbReference type="Proteomes" id="UP000263418"/>
    </source>
</evidence>
<organism evidence="2 3">
    <name type="scientific">Vibrio vulnificus</name>
    <dbReference type="NCBI Taxonomy" id="672"/>
    <lineage>
        <taxon>Bacteria</taxon>
        <taxon>Pseudomonadati</taxon>
        <taxon>Pseudomonadota</taxon>
        <taxon>Gammaproteobacteria</taxon>
        <taxon>Vibrionales</taxon>
        <taxon>Vibrionaceae</taxon>
        <taxon>Vibrio</taxon>
    </lineage>
</organism>
<feature type="region of interest" description="Disordered" evidence="1">
    <location>
        <begin position="38"/>
        <end position="67"/>
    </location>
</feature>
<protein>
    <submittedName>
        <fullName evidence="2">Uncharacterized protein</fullName>
    </submittedName>
</protein>
<dbReference type="AlphaFoldDB" id="A0AAN1PM18"/>
<name>A0AAN1PM18_VIBVL</name>
<feature type="compositionally biased region" description="Gly residues" evidence="1">
    <location>
        <begin position="53"/>
        <end position="67"/>
    </location>
</feature>
<accession>A0AAN1PM18</accession>
<sequence>MANFICSQDRVCDSEIDENVLESLVSATAFGGPGGGCGTAGDIHNGLQTGPTPGQGNGSSAGGAQGA</sequence>